<sequence length="106" mass="12475">MYIYTYGRYASWKELFNIYQRVFATISTDHVQTNIKLGVTTQELWVRIEEIFQDNKATQFIYLEEEFNCNIPTLSALLKENWRASKLGSRGGFGSRGSLEVCFSWR</sequence>
<organism evidence="1 2">
    <name type="scientific">Lactuca sativa</name>
    <name type="common">Garden lettuce</name>
    <dbReference type="NCBI Taxonomy" id="4236"/>
    <lineage>
        <taxon>Eukaryota</taxon>
        <taxon>Viridiplantae</taxon>
        <taxon>Streptophyta</taxon>
        <taxon>Embryophyta</taxon>
        <taxon>Tracheophyta</taxon>
        <taxon>Spermatophyta</taxon>
        <taxon>Magnoliopsida</taxon>
        <taxon>eudicotyledons</taxon>
        <taxon>Gunneridae</taxon>
        <taxon>Pentapetalae</taxon>
        <taxon>asterids</taxon>
        <taxon>campanulids</taxon>
        <taxon>Asterales</taxon>
        <taxon>Asteraceae</taxon>
        <taxon>Cichorioideae</taxon>
        <taxon>Cichorieae</taxon>
        <taxon>Lactucinae</taxon>
        <taxon>Lactuca</taxon>
    </lineage>
</organism>
<protein>
    <submittedName>
        <fullName evidence="1">Uncharacterized protein</fullName>
    </submittedName>
</protein>
<evidence type="ECO:0000313" key="2">
    <source>
        <dbReference type="Proteomes" id="UP000235145"/>
    </source>
</evidence>
<proteinExistence type="predicted"/>
<reference evidence="1 2" key="1">
    <citation type="journal article" date="2017" name="Nat. Commun.">
        <title>Genome assembly with in vitro proximity ligation data and whole-genome triplication in lettuce.</title>
        <authorList>
            <person name="Reyes-Chin-Wo S."/>
            <person name="Wang Z."/>
            <person name="Yang X."/>
            <person name="Kozik A."/>
            <person name="Arikit S."/>
            <person name="Song C."/>
            <person name="Xia L."/>
            <person name="Froenicke L."/>
            <person name="Lavelle D.O."/>
            <person name="Truco M.J."/>
            <person name="Xia R."/>
            <person name="Zhu S."/>
            <person name="Xu C."/>
            <person name="Xu H."/>
            <person name="Xu X."/>
            <person name="Cox K."/>
            <person name="Korf I."/>
            <person name="Meyers B.C."/>
            <person name="Michelmore R.W."/>
        </authorList>
    </citation>
    <scope>NUCLEOTIDE SEQUENCE [LARGE SCALE GENOMIC DNA]</scope>
    <source>
        <strain evidence="2">cv. Salinas</strain>
        <tissue evidence="1">Seedlings</tissue>
    </source>
</reference>
<dbReference type="EMBL" id="NBSK02000002">
    <property type="protein sequence ID" value="KAJ0219674.1"/>
    <property type="molecule type" value="Genomic_DNA"/>
</dbReference>
<dbReference type="Proteomes" id="UP000235145">
    <property type="component" value="Unassembled WGS sequence"/>
</dbReference>
<dbReference type="AlphaFoldDB" id="A0A9R1W9J6"/>
<name>A0A9R1W9J6_LACSA</name>
<evidence type="ECO:0000313" key="1">
    <source>
        <dbReference type="EMBL" id="KAJ0219674.1"/>
    </source>
</evidence>
<gene>
    <name evidence="1" type="ORF">LSAT_V11C200059960</name>
</gene>
<accession>A0A9R1W9J6</accession>
<comment type="caution">
    <text evidence="1">The sequence shown here is derived from an EMBL/GenBank/DDBJ whole genome shotgun (WGS) entry which is preliminary data.</text>
</comment>
<keyword evidence="2" id="KW-1185">Reference proteome</keyword>